<accession>A0A1G7P6I0</accession>
<dbReference type="Pfam" id="PF04717">
    <property type="entry name" value="Phage_base_V"/>
    <property type="match status" value="1"/>
</dbReference>
<dbReference type="Proteomes" id="UP000199045">
    <property type="component" value="Unassembled WGS sequence"/>
</dbReference>
<evidence type="ECO:0000313" key="2">
    <source>
        <dbReference type="EMBL" id="SDF81219.1"/>
    </source>
</evidence>
<dbReference type="AlphaFoldDB" id="A0A1G7P6I0"/>
<feature type="domain" description="Gp5/Type VI secretion system Vgr protein OB-fold" evidence="1">
    <location>
        <begin position="385"/>
        <end position="459"/>
    </location>
</feature>
<dbReference type="RefSeq" id="WP_089831918.1">
    <property type="nucleotide sequence ID" value="NZ_FNBN01000002.1"/>
</dbReference>
<dbReference type="SUPFAM" id="SSF69255">
    <property type="entry name" value="gp5 N-terminal domain-like"/>
    <property type="match status" value="1"/>
</dbReference>
<dbReference type="STRING" id="104663.SAMN04488121_1021060"/>
<dbReference type="OrthoDB" id="1907165at2"/>
<reference evidence="2 3" key="1">
    <citation type="submission" date="2016-10" db="EMBL/GenBank/DDBJ databases">
        <authorList>
            <person name="de Groot N.N."/>
        </authorList>
    </citation>
    <scope>NUCLEOTIDE SEQUENCE [LARGE SCALE GENOMIC DNA]</scope>
    <source>
        <strain evidence="2 3">DSM 527</strain>
    </source>
</reference>
<gene>
    <name evidence="2" type="ORF">SAMN04488121_1021060</name>
</gene>
<organism evidence="2 3">
    <name type="scientific">Chitinophaga filiformis</name>
    <name type="common">Myxococcus filiformis</name>
    <name type="synonym">Flexibacter filiformis</name>
    <dbReference type="NCBI Taxonomy" id="104663"/>
    <lineage>
        <taxon>Bacteria</taxon>
        <taxon>Pseudomonadati</taxon>
        <taxon>Bacteroidota</taxon>
        <taxon>Chitinophagia</taxon>
        <taxon>Chitinophagales</taxon>
        <taxon>Chitinophagaceae</taxon>
        <taxon>Chitinophaga</taxon>
    </lineage>
</organism>
<evidence type="ECO:0000259" key="1">
    <source>
        <dbReference type="Pfam" id="PF04717"/>
    </source>
</evidence>
<dbReference type="InterPro" id="IPR037026">
    <property type="entry name" value="Vgr_OB-fold_dom_sf"/>
</dbReference>
<dbReference type="Gene3D" id="2.40.50.230">
    <property type="entry name" value="Gp5 N-terminal domain"/>
    <property type="match status" value="1"/>
</dbReference>
<protein>
    <submittedName>
        <fullName evidence="2">Rhs element Vgr protein</fullName>
    </submittedName>
</protein>
<sequence>MANEENIVTDERNIPATPDTYDYTSIEVLINGNRVSEPSYNLRSVSVVKEANQIPYARIQYLDGDTSQEKFAVSEAADFIPGNKVEIQVGRDGKNVSVFKGIIVKHGIKASENGNACLYLDCRDEAVSLTLGRKNKYFRDMTDSDALQKVLGSKSGTLASTSVTHKELVQFYCTDWDFALSRAEMNSCILLVQDGKVNMVKPALGSPTLTLVYGATIEEFDAEIDARTQWQEVSASSWSYKDQAVKENSTSSVSFKEAGNLSGSSLAKAVSPAKLELRHSGLVSEPELKAWTESVMLKSRMSKIRGRAKIKGSPATKPGDTIELKGLGKRFDGQVYVSGVRHEYVDGIWQTHLQFGISPEWFHHKPELIETPAAGMLPAVHGLQIGVVVQLESDPDGEDRILVKMPLTDNNDKGTWARVASLDAGKERGYFFRPEIGDEVIVGFVNGDPRFAVVLGMLHSSNKPAPVQAQDTNHIKGLVTRSKMKTMFDDENKVMKMETPAGNFIELSEKDKAITIQDQHGNMIKMESGGITIKSPKDIKMEAGAAFTLKAATDIKIEGATISGKASTTLELNGQAKAKVASSAMLELTGGMVKIN</sequence>
<evidence type="ECO:0000313" key="3">
    <source>
        <dbReference type="Proteomes" id="UP000199045"/>
    </source>
</evidence>
<dbReference type="InterPro" id="IPR006531">
    <property type="entry name" value="Gp5/Vgr_OB"/>
</dbReference>
<proteinExistence type="predicted"/>
<dbReference type="EMBL" id="FNBN01000002">
    <property type="protein sequence ID" value="SDF81219.1"/>
    <property type="molecule type" value="Genomic_DNA"/>
</dbReference>
<dbReference type="SUPFAM" id="SSF69279">
    <property type="entry name" value="Phage tail proteins"/>
    <property type="match status" value="1"/>
</dbReference>
<dbReference type="NCBIfam" id="TIGR01646">
    <property type="entry name" value="vgr_GE"/>
    <property type="match status" value="1"/>
</dbReference>
<dbReference type="InterPro" id="IPR006533">
    <property type="entry name" value="T6SS_Vgr_RhsGE"/>
</dbReference>
<name>A0A1G7P6I0_CHIFI</name>